<comment type="caution">
    <text evidence="1">The sequence shown here is derived from an EMBL/GenBank/DDBJ whole genome shotgun (WGS) entry which is preliminary data.</text>
</comment>
<accession>A0ABN1IRF5</accession>
<reference evidence="1 2" key="1">
    <citation type="journal article" date="2019" name="Int. J. Syst. Evol. Microbiol.">
        <title>The Global Catalogue of Microorganisms (GCM) 10K type strain sequencing project: providing services to taxonomists for standard genome sequencing and annotation.</title>
        <authorList>
            <consortium name="The Broad Institute Genomics Platform"/>
            <consortium name="The Broad Institute Genome Sequencing Center for Infectious Disease"/>
            <person name="Wu L."/>
            <person name="Ma J."/>
        </authorList>
    </citation>
    <scope>NUCLEOTIDE SEQUENCE [LARGE SCALE GENOMIC DNA]</scope>
    <source>
        <strain evidence="1 2">JCM 15421</strain>
    </source>
</reference>
<keyword evidence="2" id="KW-1185">Reference proteome</keyword>
<dbReference type="EMBL" id="BAAAEU010000024">
    <property type="protein sequence ID" value="GAA0719609.1"/>
    <property type="molecule type" value="Genomic_DNA"/>
</dbReference>
<sequence length="97" mass="10966">MLWRYGVFLKHVRLEGTVLHVSNYVREIAVPVTAIDRVTEIRWINSNPVTVHFGRTTPFGDSIMFMPKARMFPMLSSHPVLAELERAAAQGRGGCVQ</sequence>
<evidence type="ECO:0000313" key="1">
    <source>
        <dbReference type="EMBL" id="GAA0719609.1"/>
    </source>
</evidence>
<name>A0ABN1IRF5_9GAMM</name>
<evidence type="ECO:0000313" key="2">
    <source>
        <dbReference type="Proteomes" id="UP001501523"/>
    </source>
</evidence>
<proteinExistence type="predicted"/>
<dbReference type="Proteomes" id="UP001501523">
    <property type="component" value="Unassembled WGS sequence"/>
</dbReference>
<gene>
    <name evidence="1" type="ORF">GCM10009105_28250</name>
</gene>
<organism evidence="1 2">
    <name type="scientific">Dokdonella soli</name>
    <dbReference type="NCBI Taxonomy" id="529810"/>
    <lineage>
        <taxon>Bacteria</taxon>
        <taxon>Pseudomonadati</taxon>
        <taxon>Pseudomonadota</taxon>
        <taxon>Gammaproteobacteria</taxon>
        <taxon>Lysobacterales</taxon>
        <taxon>Rhodanobacteraceae</taxon>
        <taxon>Dokdonella</taxon>
    </lineage>
</organism>
<protein>
    <submittedName>
        <fullName evidence="1">Uncharacterized protein</fullName>
    </submittedName>
</protein>